<proteinExistence type="predicted"/>
<reference evidence="2 3" key="1">
    <citation type="submission" date="2019-08" db="EMBL/GenBank/DDBJ databases">
        <authorList>
            <person name="Peeters C."/>
        </authorList>
    </citation>
    <scope>NUCLEOTIDE SEQUENCE [LARGE SCALE GENOMIC DNA]</scope>
    <source>
        <strain evidence="2 3">LMG 31011</strain>
    </source>
</reference>
<name>A0A5E4UEN2_9BURK</name>
<evidence type="ECO:0000256" key="1">
    <source>
        <dbReference type="SAM" id="MobiDB-lite"/>
    </source>
</evidence>
<keyword evidence="3" id="KW-1185">Reference proteome</keyword>
<dbReference type="OrthoDB" id="7472444at2"/>
<protein>
    <submittedName>
        <fullName evidence="2">Uncharacterized protein</fullName>
    </submittedName>
</protein>
<feature type="compositionally biased region" description="Polar residues" evidence="1">
    <location>
        <begin position="1"/>
        <end position="15"/>
    </location>
</feature>
<evidence type="ECO:0000313" key="3">
    <source>
        <dbReference type="Proteomes" id="UP000366819"/>
    </source>
</evidence>
<gene>
    <name evidence="2" type="ORF">PAQ31011_01964</name>
</gene>
<organism evidence="2 3">
    <name type="scientific">Pandoraea aquatica</name>
    <dbReference type="NCBI Taxonomy" id="2508290"/>
    <lineage>
        <taxon>Bacteria</taxon>
        <taxon>Pseudomonadati</taxon>
        <taxon>Pseudomonadota</taxon>
        <taxon>Betaproteobacteria</taxon>
        <taxon>Burkholderiales</taxon>
        <taxon>Burkholderiaceae</taxon>
        <taxon>Pandoraea</taxon>
    </lineage>
</organism>
<dbReference type="RefSeq" id="WP_150575587.1">
    <property type="nucleotide sequence ID" value="NZ_CABPSN010000002.1"/>
</dbReference>
<evidence type="ECO:0000313" key="2">
    <source>
        <dbReference type="EMBL" id="VVD97498.1"/>
    </source>
</evidence>
<dbReference type="EMBL" id="CABPSN010000002">
    <property type="protein sequence ID" value="VVD97498.1"/>
    <property type="molecule type" value="Genomic_DNA"/>
</dbReference>
<dbReference type="Proteomes" id="UP000366819">
    <property type="component" value="Unassembled WGS sequence"/>
</dbReference>
<accession>A0A5E4UEN2</accession>
<feature type="region of interest" description="Disordered" evidence="1">
    <location>
        <begin position="1"/>
        <end position="26"/>
    </location>
</feature>
<dbReference type="AlphaFoldDB" id="A0A5E4UEN2"/>
<sequence length="157" mass="16910">MKIDNGITQTLTGRSPSGAASGHGRTDIGSFRAVLAEKTQQPVGTNADAQQTTRQIDFGNMTRQQMRNWVNDQIRSGQMTLDDSSPFMAMTMKVPVDGSAEIPADVDPERIDFAQRARQGIAGALALNDPANAKRLQQALDIMSRYQGQTVGISTSA</sequence>